<gene>
    <name evidence="1" type="ORF">V1478_002397</name>
</gene>
<dbReference type="EMBL" id="JAUDFV010000052">
    <property type="protein sequence ID" value="KAL2736864.1"/>
    <property type="molecule type" value="Genomic_DNA"/>
</dbReference>
<sequence>MTNTETKVKVLLAKTNGVVGKQMSAEVFEKTSKLNITNRSRQICKIRCNQALSFLMTVFHNI</sequence>
<keyword evidence="2" id="KW-1185">Reference proteome</keyword>
<evidence type="ECO:0000313" key="1">
    <source>
        <dbReference type="EMBL" id="KAL2736864.1"/>
    </source>
</evidence>
<name>A0ABD2BVQ9_VESSQ</name>
<dbReference type="AlphaFoldDB" id="A0ABD2BVQ9"/>
<dbReference type="Proteomes" id="UP001607302">
    <property type="component" value="Unassembled WGS sequence"/>
</dbReference>
<organism evidence="1 2">
    <name type="scientific">Vespula squamosa</name>
    <name type="common">Southern yellow jacket</name>
    <name type="synonym">Wasp</name>
    <dbReference type="NCBI Taxonomy" id="30214"/>
    <lineage>
        <taxon>Eukaryota</taxon>
        <taxon>Metazoa</taxon>
        <taxon>Ecdysozoa</taxon>
        <taxon>Arthropoda</taxon>
        <taxon>Hexapoda</taxon>
        <taxon>Insecta</taxon>
        <taxon>Pterygota</taxon>
        <taxon>Neoptera</taxon>
        <taxon>Endopterygota</taxon>
        <taxon>Hymenoptera</taxon>
        <taxon>Apocrita</taxon>
        <taxon>Aculeata</taxon>
        <taxon>Vespoidea</taxon>
        <taxon>Vespidae</taxon>
        <taxon>Vespinae</taxon>
        <taxon>Vespula</taxon>
    </lineage>
</organism>
<proteinExistence type="predicted"/>
<evidence type="ECO:0000313" key="2">
    <source>
        <dbReference type="Proteomes" id="UP001607302"/>
    </source>
</evidence>
<comment type="caution">
    <text evidence="1">The sequence shown here is derived from an EMBL/GenBank/DDBJ whole genome shotgun (WGS) entry which is preliminary data.</text>
</comment>
<protein>
    <submittedName>
        <fullName evidence="1">Uncharacterized protein</fullName>
    </submittedName>
</protein>
<accession>A0ABD2BVQ9</accession>
<reference evidence="1 2" key="1">
    <citation type="journal article" date="2024" name="Ann. Entomol. Soc. Am.">
        <title>Genomic analyses of the southern and eastern yellowjacket wasps (Hymenoptera: Vespidae) reveal evolutionary signatures of social life.</title>
        <authorList>
            <person name="Catto M.A."/>
            <person name="Caine P.B."/>
            <person name="Orr S.E."/>
            <person name="Hunt B.G."/>
            <person name="Goodisman M.A.D."/>
        </authorList>
    </citation>
    <scope>NUCLEOTIDE SEQUENCE [LARGE SCALE GENOMIC DNA]</scope>
    <source>
        <strain evidence="1">233</strain>
        <tissue evidence="1">Head and thorax</tissue>
    </source>
</reference>